<dbReference type="Proteomes" id="UP001054821">
    <property type="component" value="Chromosome 1"/>
</dbReference>
<evidence type="ECO:0000313" key="3">
    <source>
        <dbReference type="Proteomes" id="UP001054821"/>
    </source>
</evidence>
<dbReference type="PANTHER" id="PTHR36617">
    <property type="entry name" value="PROTEIN, PUTATIVE-RELATED"/>
    <property type="match status" value="1"/>
</dbReference>
<dbReference type="PROSITE" id="PS50878">
    <property type="entry name" value="RT_POL"/>
    <property type="match status" value="1"/>
</dbReference>
<evidence type="ECO:0000313" key="2">
    <source>
        <dbReference type="EMBL" id="KAI5347539.1"/>
    </source>
</evidence>
<dbReference type="InterPro" id="IPR043502">
    <property type="entry name" value="DNA/RNA_pol_sf"/>
</dbReference>
<reference evidence="2 3" key="1">
    <citation type="journal article" date="2022" name="G3 (Bethesda)">
        <title>Whole-genome sequence and methylome profiling of the almond [Prunus dulcis (Mill.) D.A. Webb] cultivar 'Nonpareil'.</title>
        <authorList>
            <person name="D'Amico-Willman K.M."/>
            <person name="Ouma W.Z."/>
            <person name="Meulia T."/>
            <person name="Sideli G.M."/>
            <person name="Gradziel T.M."/>
            <person name="Fresnedo-Ramirez J."/>
        </authorList>
    </citation>
    <scope>NUCLEOTIDE SEQUENCE [LARGE SCALE GENOMIC DNA]</scope>
    <source>
        <strain evidence="2">Clone GOH B32 T37-40</strain>
    </source>
</reference>
<proteinExistence type="predicted"/>
<dbReference type="SUPFAM" id="SSF56672">
    <property type="entry name" value="DNA/RNA polymerases"/>
    <property type="match status" value="1"/>
</dbReference>
<sequence>MINGKPQGKFKVSRGVRQGDPLSSFLFTLVIDVLSCLLEAAQHHNLIHGGRDRVEVSHLQDDTIFFLDDKEDYWFNLLDLLDNFCLASGMKINSSKSSVLGINCSGPYLARLAADWGCESRLKQDFKKSGDDYEKLSLGRYGRRKEGPSGKVGYCAKPTLQGSLGVGALKEKNEALMAKWLWQFPLEPRSLWNNITKSKYGTSSNGWDAKSGTIGSSCNPWKDISYGYQTFHECCSLVVGNGKRVRFWEDSWVNEGALKNLFPRLFALSTKQLLSISHFVDNNSVPVNWDFGFRRNLNDRELDEGISLLGILGHVRLSRARSDGRRWLLDESGVFSCKSYSSYLHSNGLVDTFPPHPLIWKTSSPPKVKVFLWLVTLGKPIRVT</sequence>
<dbReference type="AlphaFoldDB" id="A0AAD4WRP7"/>
<name>A0AAD4WRP7_PRUDU</name>
<dbReference type="EMBL" id="JAJFAZ020000001">
    <property type="protein sequence ID" value="KAI5347539.1"/>
    <property type="molecule type" value="Genomic_DNA"/>
</dbReference>
<dbReference type="Pfam" id="PF00078">
    <property type="entry name" value="RVT_1"/>
    <property type="match status" value="1"/>
</dbReference>
<feature type="domain" description="Reverse transcriptase" evidence="1">
    <location>
        <begin position="1"/>
        <end position="113"/>
    </location>
</feature>
<gene>
    <name evidence="2" type="ORF">L3X38_000426</name>
</gene>
<comment type="caution">
    <text evidence="2">The sequence shown here is derived from an EMBL/GenBank/DDBJ whole genome shotgun (WGS) entry which is preliminary data.</text>
</comment>
<keyword evidence="3" id="KW-1185">Reference proteome</keyword>
<dbReference type="InterPro" id="IPR000477">
    <property type="entry name" value="RT_dom"/>
</dbReference>
<protein>
    <recommendedName>
        <fullName evidence="1">Reverse transcriptase domain-containing protein</fullName>
    </recommendedName>
</protein>
<evidence type="ECO:0000259" key="1">
    <source>
        <dbReference type="PROSITE" id="PS50878"/>
    </source>
</evidence>
<accession>A0AAD4WRP7</accession>
<organism evidence="2 3">
    <name type="scientific">Prunus dulcis</name>
    <name type="common">Almond</name>
    <name type="synonym">Amygdalus dulcis</name>
    <dbReference type="NCBI Taxonomy" id="3755"/>
    <lineage>
        <taxon>Eukaryota</taxon>
        <taxon>Viridiplantae</taxon>
        <taxon>Streptophyta</taxon>
        <taxon>Embryophyta</taxon>
        <taxon>Tracheophyta</taxon>
        <taxon>Spermatophyta</taxon>
        <taxon>Magnoliopsida</taxon>
        <taxon>eudicotyledons</taxon>
        <taxon>Gunneridae</taxon>
        <taxon>Pentapetalae</taxon>
        <taxon>rosids</taxon>
        <taxon>fabids</taxon>
        <taxon>Rosales</taxon>
        <taxon>Rosaceae</taxon>
        <taxon>Amygdaloideae</taxon>
        <taxon>Amygdaleae</taxon>
        <taxon>Prunus</taxon>
    </lineage>
</organism>
<dbReference type="PANTHER" id="PTHR36617:SF15">
    <property type="entry name" value="REVERSE TRANSCRIPTASE ZINC-BINDING DOMAIN-CONTAINING PROTEIN"/>
    <property type="match status" value="1"/>
</dbReference>